<reference evidence="5" key="1">
    <citation type="submission" date="2018-10" db="EMBL/GenBank/DDBJ databases">
        <authorList>
            <person name="Peiro R."/>
            <person name="Begona"/>
            <person name="Cbmso G."/>
            <person name="Lopez M."/>
            <person name="Gonzalez S."/>
            <person name="Sacristan E."/>
            <person name="Castillo E."/>
        </authorList>
    </citation>
    <scope>NUCLEOTIDE SEQUENCE [LARGE SCALE GENOMIC DNA]</scope>
</reference>
<keyword evidence="5" id="KW-1185">Reference proteome</keyword>
<dbReference type="InterPro" id="IPR012906">
    <property type="entry name" value="PaaX-like_N"/>
</dbReference>
<dbReference type="InterPro" id="IPR036390">
    <property type="entry name" value="WH_DNA-bd_sf"/>
</dbReference>
<dbReference type="Pfam" id="PF08223">
    <property type="entry name" value="PaaX_C"/>
    <property type="match status" value="1"/>
</dbReference>
<evidence type="ECO:0000259" key="2">
    <source>
        <dbReference type="Pfam" id="PF07848"/>
    </source>
</evidence>
<dbReference type="InterPro" id="IPR011965">
    <property type="entry name" value="PaaX_trns_reg"/>
</dbReference>
<dbReference type="PANTHER" id="PTHR30319:SF1">
    <property type="entry name" value="TRANSCRIPTIONAL REPRESSOR PAAX"/>
    <property type="match status" value="1"/>
</dbReference>
<dbReference type="RefSeq" id="WP_129607908.1">
    <property type="nucleotide sequence ID" value="NZ_UWOC01000055.1"/>
</dbReference>
<dbReference type="AlphaFoldDB" id="A0A3S4F7U3"/>
<accession>A0A3S4F7U3</accession>
<evidence type="ECO:0000313" key="5">
    <source>
        <dbReference type="Proteomes" id="UP000289200"/>
    </source>
</evidence>
<protein>
    <submittedName>
        <fullName evidence="4">Transcriptional repressor PaaX</fullName>
    </submittedName>
</protein>
<dbReference type="EMBL" id="UWOC01000055">
    <property type="protein sequence ID" value="VCU07652.1"/>
    <property type="molecule type" value="Genomic_DNA"/>
</dbReference>
<dbReference type="Gene3D" id="1.10.10.10">
    <property type="entry name" value="Winged helix-like DNA-binding domain superfamily/Winged helix DNA-binding domain"/>
    <property type="match status" value="1"/>
</dbReference>
<sequence length="311" mass="33582">MSPPRATKTTARRPRGTPERGRRLPRGALAPILDQLRQEPSRTWSLIVTIYGDAIVPRGGSVWLGTLLAFFQALDIGDGVVRTAMSRLAADGWLERHKVGRNSFYRLAEKGRATFEAATRQIYTLRPPRFAGHLGLVLLSNGPERDAARAVLEAAGFGSPLPGVFVAAGVPIPDAANGVVALQATGGAEALRDLAARSWPLDAIADGYARFLETFGPLRAALDAGAVPNEIDAMVARILLVHEYRRVVLRDPVLPAELLPADWPGRAARSLCAGLYTDLLEPSERWLDAHAIDDGGAPLRRGAAVLRRFRD</sequence>
<dbReference type="InterPro" id="IPR013225">
    <property type="entry name" value="PaaX_C"/>
</dbReference>
<dbReference type="PIRSF" id="PIRSF020623">
    <property type="entry name" value="PaaX"/>
    <property type="match status" value="1"/>
</dbReference>
<comment type="caution">
    <text evidence="4">The sequence shown here is derived from an EMBL/GenBank/DDBJ whole genome shotgun (WGS) entry which is preliminary data.</text>
</comment>
<dbReference type="NCBIfam" id="TIGR02277">
    <property type="entry name" value="PaaX_trns_reg"/>
    <property type="match status" value="1"/>
</dbReference>
<name>A0A3S4F7U3_9BRAD</name>
<organism evidence="4 5">
    <name type="scientific">Rhodoplanes serenus</name>
    <dbReference type="NCBI Taxonomy" id="200615"/>
    <lineage>
        <taxon>Bacteria</taxon>
        <taxon>Pseudomonadati</taxon>
        <taxon>Pseudomonadota</taxon>
        <taxon>Alphaproteobacteria</taxon>
        <taxon>Hyphomicrobiales</taxon>
        <taxon>Nitrobacteraceae</taxon>
        <taxon>Rhodoplanes</taxon>
    </lineage>
</organism>
<dbReference type="Gene3D" id="1.20.58.1460">
    <property type="match status" value="1"/>
</dbReference>
<evidence type="ECO:0000256" key="1">
    <source>
        <dbReference type="SAM" id="MobiDB-lite"/>
    </source>
</evidence>
<dbReference type="OrthoDB" id="2270427at2"/>
<dbReference type="Proteomes" id="UP000289200">
    <property type="component" value="Unassembled WGS sequence"/>
</dbReference>
<gene>
    <name evidence="4" type="primary">paaX_1</name>
    <name evidence="4" type="ORF">RHODGE_RHODGE_00857</name>
</gene>
<proteinExistence type="predicted"/>
<dbReference type="Pfam" id="PF07848">
    <property type="entry name" value="PaaX"/>
    <property type="match status" value="1"/>
</dbReference>
<dbReference type="SUPFAM" id="SSF46785">
    <property type="entry name" value="Winged helix' DNA-binding domain"/>
    <property type="match status" value="1"/>
</dbReference>
<evidence type="ECO:0000313" key="4">
    <source>
        <dbReference type="EMBL" id="VCU07652.1"/>
    </source>
</evidence>
<dbReference type="GO" id="GO:0006351">
    <property type="term" value="P:DNA-templated transcription"/>
    <property type="evidence" value="ECO:0007669"/>
    <property type="project" value="InterPro"/>
</dbReference>
<feature type="domain" description="Transcriptional repressor PaaX-like N-terminal" evidence="2">
    <location>
        <begin position="43"/>
        <end position="111"/>
    </location>
</feature>
<dbReference type="PANTHER" id="PTHR30319">
    <property type="entry name" value="PHENYLACETIC ACID REGULATOR-RELATED TRANSCRIPTIONAL REPRESSOR"/>
    <property type="match status" value="1"/>
</dbReference>
<dbReference type="InterPro" id="IPR036388">
    <property type="entry name" value="WH-like_DNA-bd_sf"/>
</dbReference>
<feature type="region of interest" description="Disordered" evidence="1">
    <location>
        <begin position="1"/>
        <end position="24"/>
    </location>
</feature>
<feature type="domain" description="Transcriptional repressor PaaX-like C-terminal" evidence="3">
    <location>
        <begin position="199"/>
        <end position="288"/>
    </location>
</feature>
<evidence type="ECO:0000259" key="3">
    <source>
        <dbReference type="Pfam" id="PF08223"/>
    </source>
</evidence>